<evidence type="ECO:0000313" key="2">
    <source>
        <dbReference type="Proteomes" id="UP001255185"/>
    </source>
</evidence>
<protein>
    <recommendedName>
        <fullName evidence="3">Lipoprotein</fullName>
    </recommendedName>
</protein>
<name>A0ABU1TQD8_9FLAO</name>
<comment type="caution">
    <text evidence="1">The sequence shown here is derived from an EMBL/GenBank/DDBJ whole genome shotgun (WGS) entry which is preliminary data.</text>
</comment>
<gene>
    <name evidence="1" type="ORF">J2X31_002192</name>
</gene>
<accession>A0ABU1TQD8</accession>
<dbReference type="PROSITE" id="PS51257">
    <property type="entry name" value="PROKAR_LIPOPROTEIN"/>
    <property type="match status" value="1"/>
</dbReference>
<dbReference type="EMBL" id="JAVDVI010000008">
    <property type="protein sequence ID" value="MDR6968177.1"/>
    <property type="molecule type" value="Genomic_DNA"/>
</dbReference>
<reference evidence="1 2" key="1">
    <citation type="submission" date="2023-07" db="EMBL/GenBank/DDBJ databases">
        <title>Sorghum-associated microbial communities from plants grown in Nebraska, USA.</title>
        <authorList>
            <person name="Schachtman D."/>
        </authorList>
    </citation>
    <scope>NUCLEOTIDE SEQUENCE [LARGE SCALE GENOMIC DNA]</scope>
    <source>
        <strain evidence="1 2">3773</strain>
    </source>
</reference>
<dbReference type="RefSeq" id="WP_310026651.1">
    <property type="nucleotide sequence ID" value="NZ_JAVDVI010000008.1"/>
</dbReference>
<evidence type="ECO:0000313" key="1">
    <source>
        <dbReference type="EMBL" id="MDR6968177.1"/>
    </source>
</evidence>
<evidence type="ECO:0008006" key="3">
    <source>
        <dbReference type="Google" id="ProtNLM"/>
    </source>
</evidence>
<keyword evidence="2" id="KW-1185">Reference proteome</keyword>
<sequence>MNLQKTPKYFLYFMFAMLISCNKHINNDKATNEAKHTSFERSVFEILEAYNQKDEIKINQFISKKYKIAVLFRRGALDNLVITDSIKFSNPIPEYLSYDYGFATYKNQIKYEQLPEYDCTNEMWNKPPGIYTDTITIDESRSTIAKDEKKFEIQDWSDDAIKQIEATEKVSRKIIIVGNDGGTFIFFLTKHNDNWYLSGIDRFEVCSA</sequence>
<proteinExistence type="predicted"/>
<organism evidence="1 2">
    <name type="scientific">Flavobacterium arsenatis</name>
    <dbReference type="NCBI Taxonomy" id="1484332"/>
    <lineage>
        <taxon>Bacteria</taxon>
        <taxon>Pseudomonadati</taxon>
        <taxon>Bacteroidota</taxon>
        <taxon>Flavobacteriia</taxon>
        <taxon>Flavobacteriales</taxon>
        <taxon>Flavobacteriaceae</taxon>
        <taxon>Flavobacterium</taxon>
    </lineage>
</organism>
<dbReference type="Proteomes" id="UP001255185">
    <property type="component" value="Unassembled WGS sequence"/>
</dbReference>